<evidence type="ECO:0000256" key="9">
    <source>
        <dbReference type="SAM" id="MobiDB-lite"/>
    </source>
</evidence>
<dbReference type="InterPro" id="IPR017937">
    <property type="entry name" value="Thioredoxin_CS"/>
</dbReference>
<keyword evidence="6" id="KW-1015">Disulfide bond</keyword>
<evidence type="ECO:0000256" key="2">
    <source>
        <dbReference type="ARBA" id="ARBA00022630"/>
    </source>
</evidence>
<comment type="catalytic activity">
    <reaction evidence="8">
        <text>2 R'C(R)SH + O2 = R'C(R)S-S(R)CR' + H2O2</text>
        <dbReference type="Rhea" id="RHEA:17357"/>
        <dbReference type="ChEBI" id="CHEBI:15379"/>
        <dbReference type="ChEBI" id="CHEBI:16240"/>
        <dbReference type="ChEBI" id="CHEBI:16520"/>
        <dbReference type="ChEBI" id="CHEBI:17412"/>
        <dbReference type="EC" id="1.8.3.2"/>
    </reaction>
</comment>
<dbReference type="InterPro" id="IPR053995">
    <property type="entry name" value="QSOX_pErv"/>
</dbReference>
<organism evidence="13 14">
    <name type="scientific">Trypanosoma equiperdum</name>
    <dbReference type="NCBI Taxonomy" id="5694"/>
    <lineage>
        <taxon>Eukaryota</taxon>
        <taxon>Discoba</taxon>
        <taxon>Euglenozoa</taxon>
        <taxon>Kinetoplastea</taxon>
        <taxon>Metakinetoplastina</taxon>
        <taxon>Trypanosomatida</taxon>
        <taxon>Trypanosomatidae</taxon>
        <taxon>Trypanosoma</taxon>
    </lineage>
</organism>
<keyword evidence="4 8" id="KW-0274">FAD</keyword>
<comment type="cofactor">
    <cofactor evidence="1 8">
        <name>FAD</name>
        <dbReference type="ChEBI" id="CHEBI:57692"/>
    </cofactor>
</comment>
<sequence length="526" mass="58754">MFSRSFVVFAGLLCCCLSKSVAQVATGSPRPGLFHLDSSVVDLSGDDFSRVHRVAPLCPWIVLFYNDGCGACRRYASTFSKFAGGLKVEHGKDALQIATAAAVNCASEVDLCRKYDINFVPRLFFFYPRDSCRSNEECGTSSLEHVAFENSHLEVDELESEVRRLVNKHMVVDDSLKERCIDMHFKLYTSKEELVKRSVSSTDESGRFVETTELYATDIAGAFFSAMHYDVSLVGTEPRERLTALEDFVLLVKDSLPSIGADGVVSALESITAERPFTVASWQDAVVKSGIPFDGSPRNVRWRTCRGSSPQYRGFPCGMWLLLHALTVNTPADRNVLEVIQNYIRYFFSCKECRDHFIQFNFSPNEDPVLQLWRAHNNVNARLANVKDGADPLVPKRQFPTLEACTECYDGAGNFIEAHVTGFLKQRYLWDPKAVGLMESNNDLNEVDPASKDANVGRNVESSGKGKGDGGARGNSKEVRSDHAGGKGKGYSVLLFSNVFIILLFVCLGSFDYMKRLRVRKRRDRY</sequence>
<dbReference type="VEuPathDB" id="TriTrypDB:TEOVI_000333700"/>
<name>A0A1G4IHL6_TRYEQ</name>
<gene>
    <name evidence="13" type="ORF">TEOVI_000333700</name>
</gene>
<keyword evidence="7" id="KW-0325">Glycoprotein</keyword>
<feature type="transmembrane region" description="Helical" evidence="8">
    <location>
        <begin position="490"/>
        <end position="513"/>
    </location>
</feature>
<dbReference type="GO" id="GO:0000139">
    <property type="term" value="C:Golgi membrane"/>
    <property type="evidence" value="ECO:0007669"/>
    <property type="project" value="TreeGrafter"/>
</dbReference>
<dbReference type="PANTHER" id="PTHR22897">
    <property type="entry name" value="QUIESCIN Q6-RELATED SULFHYDRYL OXIDASE"/>
    <property type="match status" value="1"/>
</dbReference>
<dbReference type="PROSITE" id="PS51324">
    <property type="entry name" value="ERV_ALR"/>
    <property type="match status" value="1"/>
</dbReference>
<dbReference type="GO" id="GO:0006457">
    <property type="term" value="P:protein folding"/>
    <property type="evidence" value="ECO:0007669"/>
    <property type="project" value="TreeGrafter"/>
</dbReference>
<evidence type="ECO:0000313" key="14">
    <source>
        <dbReference type="Proteomes" id="UP000195570"/>
    </source>
</evidence>
<dbReference type="InterPro" id="IPR013766">
    <property type="entry name" value="Thioredoxin_domain"/>
</dbReference>
<feature type="domain" description="ERV/ALR sulfhydryl oxidase" evidence="11">
    <location>
        <begin position="308"/>
        <end position="398"/>
    </location>
</feature>
<dbReference type="SUPFAM" id="SSF52833">
    <property type="entry name" value="Thioredoxin-like"/>
    <property type="match status" value="1"/>
</dbReference>
<dbReference type="GO" id="GO:0016971">
    <property type="term" value="F:flavin-dependent sulfhydryl oxidase activity"/>
    <property type="evidence" value="ECO:0007669"/>
    <property type="project" value="InterPro"/>
</dbReference>
<dbReference type="InterPro" id="IPR036774">
    <property type="entry name" value="ERV/ALR_sulphydryl_oxid_sf"/>
</dbReference>
<feature type="chain" id="PRO_5009235507" description="Sulfhydryl oxidase" evidence="10">
    <location>
        <begin position="23"/>
        <end position="526"/>
    </location>
</feature>
<evidence type="ECO:0000256" key="10">
    <source>
        <dbReference type="SAM" id="SignalP"/>
    </source>
</evidence>
<evidence type="ECO:0000259" key="11">
    <source>
        <dbReference type="PROSITE" id="PS51324"/>
    </source>
</evidence>
<dbReference type="AlphaFoldDB" id="A0A1G4IHL6"/>
<evidence type="ECO:0000256" key="5">
    <source>
        <dbReference type="ARBA" id="ARBA00023002"/>
    </source>
</evidence>
<feature type="signal peptide" evidence="10">
    <location>
        <begin position="1"/>
        <end position="22"/>
    </location>
</feature>
<dbReference type="GO" id="GO:0003756">
    <property type="term" value="F:protein disulfide isomerase activity"/>
    <property type="evidence" value="ECO:0007669"/>
    <property type="project" value="TreeGrafter"/>
</dbReference>
<dbReference type="Pfam" id="PF22220">
    <property type="entry name" value="QSOX_pErv"/>
    <property type="match status" value="1"/>
</dbReference>
<reference evidence="13" key="1">
    <citation type="submission" date="2016-09" db="EMBL/GenBank/DDBJ databases">
        <authorList>
            <person name="Hebert L."/>
            <person name="Moumen B."/>
        </authorList>
    </citation>
    <scope>NUCLEOTIDE SEQUENCE [LARGE SCALE GENOMIC DNA]</scope>
    <source>
        <strain evidence="13">OVI</strain>
    </source>
</reference>
<evidence type="ECO:0000313" key="13">
    <source>
        <dbReference type="EMBL" id="SCU71756.1"/>
    </source>
</evidence>
<evidence type="ECO:0000256" key="7">
    <source>
        <dbReference type="ARBA" id="ARBA00023180"/>
    </source>
</evidence>
<evidence type="ECO:0000256" key="4">
    <source>
        <dbReference type="ARBA" id="ARBA00022827"/>
    </source>
</evidence>
<evidence type="ECO:0000259" key="12">
    <source>
        <dbReference type="PROSITE" id="PS51352"/>
    </source>
</evidence>
<comment type="caution">
    <text evidence="13">The sequence shown here is derived from an EMBL/GenBank/DDBJ whole genome shotgun (WGS) entry which is preliminary data.</text>
</comment>
<proteinExistence type="predicted"/>
<keyword evidence="5 8" id="KW-0560">Oxidoreductase</keyword>
<feature type="domain" description="Thioredoxin" evidence="12">
    <location>
        <begin position="29"/>
        <end position="167"/>
    </location>
</feature>
<dbReference type="InterPro" id="IPR039798">
    <property type="entry name" value="Sulfhydryl_oxidase"/>
</dbReference>
<feature type="compositionally biased region" description="Basic and acidic residues" evidence="9">
    <location>
        <begin position="464"/>
        <end position="485"/>
    </location>
</feature>
<keyword evidence="2 8" id="KW-0285">Flavoprotein</keyword>
<dbReference type="PANTHER" id="PTHR22897:SF8">
    <property type="entry name" value="SULFHYDRYL OXIDASE"/>
    <property type="match status" value="1"/>
</dbReference>
<dbReference type="SUPFAM" id="SSF69000">
    <property type="entry name" value="FAD-dependent thiol oxidase"/>
    <property type="match status" value="1"/>
</dbReference>
<dbReference type="EMBL" id="CZPT02001721">
    <property type="protein sequence ID" value="SCU71756.1"/>
    <property type="molecule type" value="Genomic_DNA"/>
</dbReference>
<dbReference type="InterPro" id="IPR017905">
    <property type="entry name" value="ERV/ALR_sulphydryl_oxidase"/>
</dbReference>
<protein>
    <recommendedName>
        <fullName evidence="8">Sulfhydryl oxidase</fullName>
        <ecNumber evidence="8">1.8.3.2</ecNumber>
    </recommendedName>
</protein>
<dbReference type="RefSeq" id="XP_067082358.1">
    <property type="nucleotide sequence ID" value="XM_067226257.1"/>
</dbReference>
<dbReference type="Gene3D" id="3.40.30.10">
    <property type="entry name" value="Glutaredoxin"/>
    <property type="match status" value="1"/>
</dbReference>
<dbReference type="Pfam" id="PF00085">
    <property type="entry name" value="Thioredoxin"/>
    <property type="match status" value="1"/>
</dbReference>
<keyword evidence="8" id="KW-0472">Membrane</keyword>
<accession>A0A1G4IHL6</accession>
<dbReference type="Gene3D" id="1.20.120.310">
    <property type="entry name" value="ERV/ALR sulfhydryl oxidase domain"/>
    <property type="match status" value="1"/>
</dbReference>
<feature type="region of interest" description="Disordered" evidence="9">
    <location>
        <begin position="446"/>
        <end position="485"/>
    </location>
</feature>
<keyword evidence="8" id="KW-0812">Transmembrane</keyword>
<dbReference type="Pfam" id="PF04777">
    <property type="entry name" value="Evr1_Alr"/>
    <property type="match status" value="1"/>
</dbReference>
<dbReference type="GeneID" id="92377277"/>
<evidence type="ECO:0000256" key="1">
    <source>
        <dbReference type="ARBA" id="ARBA00001974"/>
    </source>
</evidence>
<keyword evidence="14" id="KW-1185">Reference proteome</keyword>
<evidence type="ECO:0000256" key="6">
    <source>
        <dbReference type="ARBA" id="ARBA00023157"/>
    </source>
</evidence>
<evidence type="ECO:0000256" key="3">
    <source>
        <dbReference type="ARBA" id="ARBA00022729"/>
    </source>
</evidence>
<dbReference type="PROSITE" id="PS00194">
    <property type="entry name" value="THIOREDOXIN_1"/>
    <property type="match status" value="1"/>
</dbReference>
<dbReference type="EC" id="1.8.3.2" evidence="8"/>
<dbReference type="PROSITE" id="PS51352">
    <property type="entry name" value="THIOREDOXIN_2"/>
    <property type="match status" value="1"/>
</dbReference>
<keyword evidence="8" id="KW-1133">Transmembrane helix</keyword>
<dbReference type="Proteomes" id="UP000195570">
    <property type="component" value="Unassembled WGS sequence"/>
</dbReference>
<keyword evidence="3 10" id="KW-0732">Signal</keyword>
<dbReference type="InterPro" id="IPR036249">
    <property type="entry name" value="Thioredoxin-like_sf"/>
</dbReference>
<evidence type="ECO:0000256" key="8">
    <source>
        <dbReference type="RuleBase" id="RU371123"/>
    </source>
</evidence>
<dbReference type="GO" id="GO:0005615">
    <property type="term" value="C:extracellular space"/>
    <property type="evidence" value="ECO:0007669"/>
    <property type="project" value="TreeGrafter"/>
</dbReference>